<feature type="compositionally biased region" description="Polar residues" evidence="7">
    <location>
        <begin position="316"/>
        <end position="327"/>
    </location>
</feature>
<keyword evidence="3" id="KW-0235">DNA replication</keyword>
<feature type="region of interest" description="Disordered" evidence="7">
    <location>
        <begin position="382"/>
        <end position="414"/>
    </location>
</feature>
<feature type="domain" description="Orc1-like AAA ATPase" evidence="8">
    <location>
        <begin position="17"/>
        <end position="156"/>
    </location>
</feature>
<dbReference type="eggNOG" id="KOG2543">
    <property type="taxonomic scope" value="Eukaryota"/>
</dbReference>
<name>W2RJK1_CYPE1</name>
<dbReference type="GeneID" id="19976278"/>
<evidence type="ECO:0000313" key="11">
    <source>
        <dbReference type="EMBL" id="ETN36661.1"/>
    </source>
</evidence>
<feature type="region of interest" description="Disordered" evidence="7">
    <location>
        <begin position="307"/>
        <end position="327"/>
    </location>
</feature>
<evidence type="ECO:0000256" key="1">
    <source>
        <dbReference type="ARBA" id="ARBA00004123"/>
    </source>
</evidence>
<dbReference type="EMBL" id="KB822725">
    <property type="protein sequence ID" value="ETN36661.1"/>
    <property type="molecule type" value="Genomic_DNA"/>
</dbReference>
<dbReference type="InterPro" id="IPR047088">
    <property type="entry name" value="ORC5_C"/>
</dbReference>
<dbReference type="PANTHER" id="PTHR12705:SF0">
    <property type="entry name" value="ORIGIN RECOGNITION COMPLEX SUBUNIT 5"/>
    <property type="match status" value="1"/>
</dbReference>
<evidence type="ECO:0000256" key="5">
    <source>
        <dbReference type="ARBA" id="ARBA00022840"/>
    </source>
</evidence>
<dbReference type="InParanoid" id="W2RJK1"/>
<evidence type="ECO:0000259" key="9">
    <source>
        <dbReference type="Pfam" id="PF14630"/>
    </source>
</evidence>
<dbReference type="GO" id="GO:0006270">
    <property type="term" value="P:DNA replication initiation"/>
    <property type="evidence" value="ECO:0007669"/>
    <property type="project" value="TreeGrafter"/>
</dbReference>
<dbReference type="Pfam" id="PF13191">
    <property type="entry name" value="AAA_16"/>
    <property type="match status" value="1"/>
</dbReference>
<dbReference type="InterPro" id="IPR020796">
    <property type="entry name" value="ORC5"/>
</dbReference>
<evidence type="ECO:0000256" key="4">
    <source>
        <dbReference type="ARBA" id="ARBA00022741"/>
    </source>
</evidence>
<dbReference type="STRING" id="1220924.W2RJK1"/>
<evidence type="ECO:0000259" key="8">
    <source>
        <dbReference type="Pfam" id="PF13191"/>
    </source>
</evidence>
<dbReference type="HOGENOM" id="CLU_028223_2_0_1"/>
<dbReference type="Proteomes" id="UP000030752">
    <property type="component" value="Unassembled WGS sequence"/>
</dbReference>
<evidence type="ECO:0000256" key="6">
    <source>
        <dbReference type="ARBA" id="ARBA00023242"/>
    </source>
</evidence>
<gene>
    <name evidence="11" type="ORF">HMPREF1541_08939</name>
</gene>
<keyword evidence="5" id="KW-0067">ATP-binding</keyword>
<keyword evidence="4" id="KW-0547">Nucleotide-binding</keyword>
<dbReference type="Gene3D" id="3.40.50.300">
    <property type="entry name" value="P-loop containing nucleotide triphosphate hydrolases"/>
    <property type="match status" value="1"/>
</dbReference>
<protein>
    <recommendedName>
        <fullName evidence="13">Orc1-like AAA ATPase domain-containing protein</fullName>
    </recommendedName>
</protein>
<feature type="domain" description="ORC5 lid" evidence="10">
    <location>
        <begin position="216"/>
        <end position="279"/>
    </location>
</feature>
<dbReference type="GO" id="GO:0005664">
    <property type="term" value="C:nuclear origin of replication recognition complex"/>
    <property type="evidence" value="ECO:0007669"/>
    <property type="project" value="TreeGrafter"/>
</dbReference>
<evidence type="ECO:0000313" key="12">
    <source>
        <dbReference type="Proteomes" id="UP000030752"/>
    </source>
</evidence>
<dbReference type="PANTHER" id="PTHR12705">
    <property type="entry name" value="ORIGIN RECOGNITION COMPLEX SUBUNIT 5"/>
    <property type="match status" value="1"/>
</dbReference>
<evidence type="ECO:0000256" key="7">
    <source>
        <dbReference type="SAM" id="MobiDB-lite"/>
    </source>
</evidence>
<dbReference type="GO" id="GO:0003688">
    <property type="term" value="F:DNA replication origin binding"/>
    <property type="evidence" value="ECO:0007669"/>
    <property type="project" value="TreeGrafter"/>
</dbReference>
<proteinExistence type="inferred from homology"/>
<dbReference type="VEuPathDB" id="FungiDB:HMPREF1541_08939"/>
<reference evidence="11 12" key="1">
    <citation type="submission" date="2013-03" db="EMBL/GenBank/DDBJ databases">
        <title>The Genome Sequence of Phialophora europaea CBS 101466.</title>
        <authorList>
            <consortium name="The Broad Institute Genomics Platform"/>
            <person name="Cuomo C."/>
            <person name="de Hoog S."/>
            <person name="Gorbushina A."/>
            <person name="Walker B."/>
            <person name="Young S.K."/>
            <person name="Zeng Q."/>
            <person name="Gargeya S."/>
            <person name="Fitzgerald M."/>
            <person name="Haas B."/>
            <person name="Abouelleil A."/>
            <person name="Allen A.W."/>
            <person name="Alvarado L."/>
            <person name="Arachchi H.M."/>
            <person name="Berlin A.M."/>
            <person name="Chapman S.B."/>
            <person name="Gainer-Dewar J."/>
            <person name="Goldberg J."/>
            <person name="Griggs A."/>
            <person name="Gujja S."/>
            <person name="Hansen M."/>
            <person name="Howarth C."/>
            <person name="Imamovic A."/>
            <person name="Ireland A."/>
            <person name="Larimer J."/>
            <person name="McCowan C."/>
            <person name="Murphy C."/>
            <person name="Pearson M."/>
            <person name="Poon T.W."/>
            <person name="Priest M."/>
            <person name="Roberts A."/>
            <person name="Saif S."/>
            <person name="Shea T."/>
            <person name="Sisk P."/>
            <person name="Sykes S."/>
            <person name="Wortman J."/>
            <person name="Nusbaum C."/>
            <person name="Birren B."/>
        </authorList>
    </citation>
    <scope>NUCLEOTIDE SEQUENCE [LARGE SCALE GENOMIC DNA]</scope>
    <source>
        <strain evidence="11 12">CBS 101466</strain>
    </source>
</reference>
<dbReference type="AlphaFoldDB" id="W2RJK1"/>
<sequence>MVATLPLEVLQIVAQTCPCREPQINDIATLFNGVFPPPPTVVAYGLQGSSKLEVITAVLNAHKLKHAVIKCRECLSQRHLLGKIFAACAQALGQEEAVERYDRVDSLNALSVNLQKLFRGSNLRTVIVLDSIDELKGPGSTLLPALARLGDMISGLSLVLTTTSVRPLALHRPGVPHIYFPAYTRSQAIHILCLEPPALPDSVAQGSRIEDLASIYKQFAITVYDALIAPTTTSLATLRKVTHRLWPRFIWPAVSGEAPPGKTKSWDFPRLLVRGRALFHSEGESALLDTLQSTDQAWTFDELLRQHKQGPPQPEPNSNSTLSRRSNAAPTLISDSTLTHSAKPLLTPLATLLLLASHLASHTPPKHDILLFSRLSATSSKHRKIRYIKRGNPGSGTTPKKANADNRRKDKTKSLAPKAFSMERLLAVARAVHPEGVGGGMLAGKGKAAMGGGAEGWSDRVAQAMGELERMRLVRREDDGHEDGGGGKWRVNVGREVVVEMSAQRGLGVQEWELDL</sequence>
<accession>W2RJK1</accession>
<evidence type="ECO:0000259" key="10">
    <source>
        <dbReference type="Pfam" id="PF21639"/>
    </source>
</evidence>
<dbReference type="Pfam" id="PF21639">
    <property type="entry name" value="ORC5_lid"/>
    <property type="match status" value="1"/>
</dbReference>
<dbReference type="InterPro" id="IPR041664">
    <property type="entry name" value="AAA_16"/>
</dbReference>
<comment type="similarity">
    <text evidence="2">Belongs to the ORC5 family.</text>
</comment>
<dbReference type="Pfam" id="PF14630">
    <property type="entry name" value="ORC5_C"/>
    <property type="match status" value="1"/>
</dbReference>
<evidence type="ECO:0000256" key="3">
    <source>
        <dbReference type="ARBA" id="ARBA00022705"/>
    </source>
</evidence>
<evidence type="ECO:0000256" key="2">
    <source>
        <dbReference type="ARBA" id="ARBA00006269"/>
    </source>
</evidence>
<dbReference type="SUPFAM" id="SSF52540">
    <property type="entry name" value="P-loop containing nucleoside triphosphate hydrolases"/>
    <property type="match status" value="1"/>
</dbReference>
<keyword evidence="12" id="KW-1185">Reference proteome</keyword>
<feature type="domain" description="Origin recognition complex subunit 5 C-terminal" evidence="9">
    <location>
        <begin position="347"/>
        <end position="512"/>
    </location>
</feature>
<organism evidence="11 12">
    <name type="scientific">Cyphellophora europaea (strain CBS 101466)</name>
    <name type="common">Phialophora europaea</name>
    <dbReference type="NCBI Taxonomy" id="1220924"/>
    <lineage>
        <taxon>Eukaryota</taxon>
        <taxon>Fungi</taxon>
        <taxon>Dikarya</taxon>
        <taxon>Ascomycota</taxon>
        <taxon>Pezizomycotina</taxon>
        <taxon>Eurotiomycetes</taxon>
        <taxon>Chaetothyriomycetidae</taxon>
        <taxon>Chaetothyriales</taxon>
        <taxon>Cyphellophoraceae</taxon>
        <taxon>Cyphellophora</taxon>
    </lineage>
</organism>
<dbReference type="OrthoDB" id="365981at2759"/>
<evidence type="ECO:0008006" key="13">
    <source>
        <dbReference type="Google" id="ProtNLM"/>
    </source>
</evidence>
<dbReference type="InterPro" id="IPR027417">
    <property type="entry name" value="P-loop_NTPase"/>
</dbReference>
<keyword evidence="6" id="KW-0539">Nucleus</keyword>
<comment type="subcellular location">
    <subcellularLocation>
        <location evidence="1">Nucleus</location>
    </subcellularLocation>
</comment>
<dbReference type="RefSeq" id="XP_008721479.1">
    <property type="nucleotide sequence ID" value="XM_008723257.1"/>
</dbReference>
<dbReference type="InterPro" id="IPR048866">
    <property type="entry name" value="ORC5_lid"/>
</dbReference>